<protein>
    <submittedName>
        <fullName evidence="5">ABC transporter substrate-binding protein</fullName>
    </submittedName>
</protein>
<accession>A0ABM7XZE7</accession>
<dbReference type="InterPro" id="IPR000914">
    <property type="entry name" value="SBP_5_dom"/>
</dbReference>
<evidence type="ECO:0000256" key="3">
    <source>
        <dbReference type="ARBA" id="ARBA00022729"/>
    </source>
</evidence>
<dbReference type="PIRSF" id="PIRSF002741">
    <property type="entry name" value="MppA"/>
    <property type="match status" value="1"/>
</dbReference>
<evidence type="ECO:0000256" key="2">
    <source>
        <dbReference type="ARBA" id="ARBA00005695"/>
    </source>
</evidence>
<keyword evidence="3" id="KW-0732">Signal</keyword>
<dbReference type="Pfam" id="PF00496">
    <property type="entry name" value="SBP_bac_5"/>
    <property type="match status" value="1"/>
</dbReference>
<keyword evidence="6" id="KW-1185">Reference proteome</keyword>
<dbReference type="InterPro" id="IPR030678">
    <property type="entry name" value="Peptide/Ni-bd"/>
</dbReference>
<dbReference type="PANTHER" id="PTHR30290:SF64">
    <property type="entry name" value="ABC TRANSPORTER PERIPLASMIC BINDING PROTEIN"/>
    <property type="match status" value="1"/>
</dbReference>
<proteinExistence type="inferred from homology"/>
<evidence type="ECO:0000313" key="6">
    <source>
        <dbReference type="Proteomes" id="UP000831327"/>
    </source>
</evidence>
<sequence length="619" mass="70450">MNRRDLLALGALGLTFPLPRGARAVVPAGGDKPGEVVRTHALSLLAPPSLPADFPHWPWANPAAPKGGEVVLSRLGSFDSFNPYILRGTPDPGIGLIYDTLMAGNPDEATAEYGHLAETVELPADRRGVSFELRATARWHDGRPVTADDVVFTFNALRTQGRPFFRAYWADVTEVVAESPRRVTFRFKDAENRELAQILGDLPVLPKHWWEGRDFARPSLDVPLGSGPYRLERFEPNRSTVYRRVEDYWARDLGVRRGLNNFDTLRYEYFRDTTVAFEAFKAGQADFRTENVARDWATGYDFPAARRNLVQRQEIPHEIPTGMQCFAVNLRRPLFQDARVRRALIEVFDYEWMNTNLFFSAYARTSSYFSNSDFAARGLPEGRERAILEGFRGRIPEAVFTEEYKLPVTDGTGNNREGARRALALLREAGWSVRDRRLVNAAGQRFEFEILLQGATFERVALPYVQWLERIGISARVRTVDPAQYQVRIDAFDYDMTVDSMGQGFSPGNEQRDYWTTAKARENGSQNVAGIADPAIDELVELVIAAPNYDELVARTRALDRVLLHHNFVVPHWHSRVFRIAFWDKFGRPERNPRYGLGFPQAWWIDPARERALAEARRG</sequence>
<comment type="similarity">
    <text evidence="2">Belongs to the bacterial solute-binding protein 5 family.</text>
</comment>
<evidence type="ECO:0000259" key="4">
    <source>
        <dbReference type="Pfam" id="PF00496"/>
    </source>
</evidence>
<dbReference type="Proteomes" id="UP000831327">
    <property type="component" value="Chromosome"/>
</dbReference>
<dbReference type="EMBL" id="AP025637">
    <property type="protein sequence ID" value="BDG70883.1"/>
    <property type="molecule type" value="Genomic_DNA"/>
</dbReference>
<reference evidence="5 6" key="1">
    <citation type="journal article" date="2016" name="Microbes Environ.">
        <title>Phylogenetically diverse aerobic anoxygenic phototrophic bacteria isolated from epilithic biofilms in Tama river, Japan.</title>
        <authorList>
            <person name="Hirose S."/>
            <person name="Matsuura K."/>
            <person name="Haruta S."/>
        </authorList>
    </citation>
    <scope>NUCLEOTIDE SEQUENCE [LARGE SCALE GENOMIC DNA]</scope>
    <source>
        <strain evidence="5 6">S08</strain>
    </source>
</reference>
<dbReference type="CDD" id="cd08497">
    <property type="entry name" value="MbnE-like"/>
    <property type="match status" value="1"/>
</dbReference>
<comment type="subcellular location">
    <subcellularLocation>
        <location evidence="1">Periplasm</location>
    </subcellularLocation>
</comment>
<gene>
    <name evidence="5" type="ORF">Rmf_08120</name>
</gene>
<dbReference type="SUPFAM" id="SSF53850">
    <property type="entry name" value="Periplasmic binding protein-like II"/>
    <property type="match status" value="1"/>
</dbReference>
<feature type="domain" description="Solute-binding protein family 5" evidence="4">
    <location>
        <begin position="114"/>
        <end position="519"/>
    </location>
</feature>
<organism evidence="5 6">
    <name type="scientific">Roseomonas fluvialis</name>
    <dbReference type="NCBI Taxonomy" id="1750527"/>
    <lineage>
        <taxon>Bacteria</taxon>
        <taxon>Pseudomonadati</taxon>
        <taxon>Pseudomonadota</taxon>
        <taxon>Alphaproteobacteria</taxon>
        <taxon>Acetobacterales</taxon>
        <taxon>Roseomonadaceae</taxon>
        <taxon>Roseomonas</taxon>
    </lineage>
</organism>
<dbReference type="Gene3D" id="3.10.105.10">
    <property type="entry name" value="Dipeptide-binding Protein, Domain 3"/>
    <property type="match status" value="1"/>
</dbReference>
<dbReference type="RefSeq" id="WP_244458190.1">
    <property type="nucleotide sequence ID" value="NZ_AP025637.1"/>
</dbReference>
<dbReference type="Gene3D" id="3.40.190.10">
    <property type="entry name" value="Periplasmic binding protein-like II"/>
    <property type="match status" value="1"/>
</dbReference>
<name>A0ABM7XZE7_9PROT</name>
<evidence type="ECO:0000256" key="1">
    <source>
        <dbReference type="ARBA" id="ARBA00004418"/>
    </source>
</evidence>
<dbReference type="PANTHER" id="PTHR30290">
    <property type="entry name" value="PERIPLASMIC BINDING COMPONENT OF ABC TRANSPORTER"/>
    <property type="match status" value="1"/>
</dbReference>
<evidence type="ECO:0000313" key="5">
    <source>
        <dbReference type="EMBL" id="BDG70883.1"/>
    </source>
</evidence>
<dbReference type="InterPro" id="IPR039424">
    <property type="entry name" value="SBP_5"/>
</dbReference>